<name>A0ACB8BX03_9AGAM</name>
<protein>
    <submittedName>
        <fullName evidence="1">Uncharacterized protein</fullName>
    </submittedName>
</protein>
<sequence length="404" mass="44595">MPVQTRKGAVGAEKPLPAHRRKKKTQDKDQKIEAQEQEQEMGGRVEDKGDAEVGEKRGAEVIGRTGEEAAINEPRKKKSKILTTYPPGVIERGHVYFFYRPKVQHEEAHSIDDIKNFHMLLVPRPPQFSIHTEGQAETSSERESQEMNLISEGADAVPAPEPKGKPAEHFRLITIGKKRLPDPQGSGRKDTFWATVTTVGDNLHNLESGLGEKTYETKTRGTRHEEPVRLAGRGAYAIANKEGNTPSQNETHFGYHLSHPSSLGAVQESLGIHAASSFVLQVKNPFAPVTGPQKVGLPSGRRAEYPEGVMDHVFGRGTKGRQSYGLRFSTCHCVELLEHEGAELLLIAARTGTHGNDTSLGESRGEALREAVEKEAKEPTEDVFKELELDMDVFPAEPLEGDWI</sequence>
<accession>A0ACB8BX03</accession>
<proteinExistence type="predicted"/>
<gene>
    <name evidence="1" type="ORF">BV22DRAFT_1101697</name>
</gene>
<dbReference type="EMBL" id="MU266331">
    <property type="protein sequence ID" value="KAH7930501.1"/>
    <property type="molecule type" value="Genomic_DNA"/>
</dbReference>
<keyword evidence="2" id="KW-1185">Reference proteome</keyword>
<organism evidence="1 2">
    <name type="scientific">Leucogyrophana mollusca</name>
    <dbReference type="NCBI Taxonomy" id="85980"/>
    <lineage>
        <taxon>Eukaryota</taxon>
        <taxon>Fungi</taxon>
        <taxon>Dikarya</taxon>
        <taxon>Basidiomycota</taxon>
        <taxon>Agaricomycotina</taxon>
        <taxon>Agaricomycetes</taxon>
        <taxon>Agaricomycetidae</taxon>
        <taxon>Boletales</taxon>
        <taxon>Boletales incertae sedis</taxon>
        <taxon>Leucogyrophana</taxon>
    </lineage>
</organism>
<evidence type="ECO:0000313" key="1">
    <source>
        <dbReference type="EMBL" id="KAH7930501.1"/>
    </source>
</evidence>
<comment type="caution">
    <text evidence="1">The sequence shown here is derived from an EMBL/GenBank/DDBJ whole genome shotgun (WGS) entry which is preliminary data.</text>
</comment>
<reference evidence="1" key="1">
    <citation type="journal article" date="2021" name="New Phytol.">
        <title>Evolutionary innovations through gain and loss of genes in the ectomycorrhizal Boletales.</title>
        <authorList>
            <person name="Wu G."/>
            <person name="Miyauchi S."/>
            <person name="Morin E."/>
            <person name="Kuo A."/>
            <person name="Drula E."/>
            <person name="Varga T."/>
            <person name="Kohler A."/>
            <person name="Feng B."/>
            <person name="Cao Y."/>
            <person name="Lipzen A."/>
            <person name="Daum C."/>
            <person name="Hundley H."/>
            <person name="Pangilinan J."/>
            <person name="Johnson J."/>
            <person name="Barry K."/>
            <person name="LaButti K."/>
            <person name="Ng V."/>
            <person name="Ahrendt S."/>
            <person name="Min B."/>
            <person name="Choi I.G."/>
            <person name="Park H."/>
            <person name="Plett J.M."/>
            <person name="Magnuson J."/>
            <person name="Spatafora J.W."/>
            <person name="Nagy L.G."/>
            <person name="Henrissat B."/>
            <person name="Grigoriev I.V."/>
            <person name="Yang Z.L."/>
            <person name="Xu J."/>
            <person name="Martin F.M."/>
        </authorList>
    </citation>
    <scope>NUCLEOTIDE SEQUENCE</scope>
    <source>
        <strain evidence="1">KUC20120723A-06</strain>
    </source>
</reference>
<evidence type="ECO:0000313" key="2">
    <source>
        <dbReference type="Proteomes" id="UP000790709"/>
    </source>
</evidence>
<dbReference type="Proteomes" id="UP000790709">
    <property type="component" value="Unassembled WGS sequence"/>
</dbReference>